<feature type="transmembrane region" description="Helical" evidence="1">
    <location>
        <begin position="34"/>
        <end position="50"/>
    </location>
</feature>
<dbReference type="Proteomes" id="UP000006094">
    <property type="component" value="Chromosome"/>
</dbReference>
<feature type="transmembrane region" description="Helical" evidence="1">
    <location>
        <begin position="97"/>
        <end position="117"/>
    </location>
</feature>
<feature type="transmembrane region" description="Helical" evidence="1">
    <location>
        <begin position="289"/>
        <end position="308"/>
    </location>
</feature>
<feature type="transmembrane region" description="Helical" evidence="1">
    <location>
        <begin position="181"/>
        <end position="201"/>
    </location>
</feature>
<name>K0AYR8_GOTA9</name>
<feature type="transmembrane region" description="Helical" evidence="1">
    <location>
        <begin position="247"/>
        <end position="269"/>
    </location>
</feature>
<dbReference type="EMBL" id="CP003326">
    <property type="protein sequence ID" value="AFS77571.1"/>
    <property type="molecule type" value="Genomic_DNA"/>
</dbReference>
<feature type="transmembrane region" description="Helical" evidence="1">
    <location>
        <begin position="328"/>
        <end position="348"/>
    </location>
</feature>
<protein>
    <recommendedName>
        <fullName evidence="4">Xanthine/uracil/vitamin C permease</fullName>
    </recommendedName>
</protein>
<evidence type="ECO:0000256" key="1">
    <source>
        <dbReference type="SAM" id="Phobius"/>
    </source>
</evidence>
<dbReference type="HOGENOM" id="CLU_020957_1_0_9"/>
<dbReference type="OrthoDB" id="3320984at2"/>
<sequence>MSSSSKVKDENSGIVPFFRKGDIGGLTYTITNNIINYLIVIATLSGLLGWPDEIVYGRVIPGMSIGLLVGGLYYAYLGYKLSVKEGRSDVTALPSGVSTPAMFVILYGVVMPLHYALDDPELAWSAAVAACFTGGFIEFMGGFIGPWLKNKLPRAALLGTVAGIGFIWMATQGVLDVYADPLIGLPVLIIAMLGVFGGYLFPKKIPPLTVAIVGGIIYAFLLGRTSVDFTGVGFYFPNPVNSIQALINGFVVVIPFLTIVIPVEIYNFVETMDNVEAAHAADDNYPVRATLFGDGICTMISAIFGGVVPNTVWLGHAGLKKAGAGIGYSLVSGVILGLAGILGLFTLLSGLVPPAVCAITFLWCSIVMVAQAFKACNVKHYAAVGIAMVPPVADYMYTQVTGALGVSNIWTETLPSGLSGYNSEITDSLIANGVMWNGVPAVKSGAVVIGILLSTMTVFIIDRRLDKVGMTALVAAGLSLFGFIHSAELTINFKSPFVIGYVIVAVISFILHLNRNKWFKAEEDFEYV</sequence>
<proteinExistence type="predicted"/>
<dbReference type="PATRIC" id="fig|1128398.3.peg.519"/>
<evidence type="ECO:0008006" key="4">
    <source>
        <dbReference type="Google" id="ProtNLM"/>
    </source>
</evidence>
<reference evidence="2 3" key="1">
    <citation type="journal article" date="2012" name="PLoS ONE">
        <title>The purine-utilizing bacterium Clostridium acidurici 9a: a genome-guided metabolic reconsideration.</title>
        <authorList>
            <person name="Hartwich K."/>
            <person name="Poehlein A."/>
            <person name="Daniel R."/>
        </authorList>
    </citation>
    <scope>NUCLEOTIDE SEQUENCE [LARGE SCALE GENOMIC DNA]</scope>
    <source>
        <strain evidence="3">ATCC 7906 / DSM 604 / BCRC 14475 / CIP 104303 / KCTC 5404 / NCIMB 10678 / 9a</strain>
    </source>
</reference>
<keyword evidence="1" id="KW-1133">Transmembrane helix</keyword>
<keyword evidence="1" id="KW-0472">Membrane</keyword>
<feature type="transmembrane region" description="Helical" evidence="1">
    <location>
        <begin position="468"/>
        <end position="487"/>
    </location>
</feature>
<dbReference type="PANTHER" id="PTHR31610">
    <property type="entry name" value="SLR0360 PROTEIN"/>
    <property type="match status" value="1"/>
</dbReference>
<dbReference type="PANTHER" id="PTHR31610:SF0">
    <property type="entry name" value="SLC26A_SULP TRANSPORTER DOMAIN-CONTAINING PROTEIN"/>
    <property type="match status" value="1"/>
</dbReference>
<feature type="transmembrane region" description="Helical" evidence="1">
    <location>
        <begin position="493"/>
        <end position="513"/>
    </location>
</feature>
<keyword evidence="1" id="KW-0812">Transmembrane</keyword>
<feature type="transmembrane region" description="Helical" evidence="1">
    <location>
        <begin position="155"/>
        <end position="175"/>
    </location>
</feature>
<keyword evidence="3" id="KW-1185">Reference proteome</keyword>
<feature type="transmembrane region" description="Helical" evidence="1">
    <location>
        <begin position="123"/>
        <end position="148"/>
    </location>
</feature>
<evidence type="ECO:0000313" key="3">
    <source>
        <dbReference type="Proteomes" id="UP000006094"/>
    </source>
</evidence>
<feature type="transmembrane region" description="Helical" evidence="1">
    <location>
        <begin position="56"/>
        <end position="76"/>
    </location>
</feature>
<feature type="transmembrane region" description="Helical" evidence="1">
    <location>
        <begin position="355"/>
        <end position="373"/>
    </location>
</feature>
<feature type="transmembrane region" description="Helical" evidence="1">
    <location>
        <begin position="441"/>
        <end position="461"/>
    </location>
</feature>
<feature type="transmembrane region" description="Helical" evidence="1">
    <location>
        <begin position="208"/>
        <end position="227"/>
    </location>
</feature>
<dbReference type="KEGG" id="cad:Curi_c04960"/>
<accession>K0AYR8</accession>
<organism evidence="2 3">
    <name type="scientific">Gottschalkia acidurici (strain ATCC 7906 / DSM 604 / BCRC 14475 / CIP 104303 / KCTC 5404 / NCIMB 10678 / 9a)</name>
    <name type="common">Clostridium acidurici</name>
    <dbReference type="NCBI Taxonomy" id="1128398"/>
    <lineage>
        <taxon>Bacteria</taxon>
        <taxon>Bacillati</taxon>
        <taxon>Bacillota</taxon>
        <taxon>Tissierellia</taxon>
        <taxon>Tissierellales</taxon>
        <taxon>Gottschalkiaceae</taxon>
        <taxon>Gottschalkia</taxon>
    </lineage>
</organism>
<evidence type="ECO:0000313" key="2">
    <source>
        <dbReference type="EMBL" id="AFS77571.1"/>
    </source>
</evidence>
<dbReference type="RefSeq" id="WP_014966708.1">
    <property type="nucleotide sequence ID" value="NC_018664.1"/>
</dbReference>
<dbReference type="eggNOG" id="COG2233">
    <property type="taxonomic scope" value="Bacteria"/>
</dbReference>
<dbReference type="AlphaFoldDB" id="K0AYR8"/>
<gene>
    <name evidence="2" type="ordered locus">Curi_c04960</name>
</gene>